<feature type="domain" description="Cation efflux protein transmembrane" evidence="9">
    <location>
        <begin position="29"/>
        <end position="253"/>
    </location>
</feature>
<proteinExistence type="predicted"/>
<dbReference type="NCBIfam" id="TIGR01297">
    <property type="entry name" value="CDF"/>
    <property type="match status" value="1"/>
</dbReference>
<name>A0A5J6N4A8_9PROT</name>
<evidence type="ECO:0000259" key="9">
    <source>
        <dbReference type="Pfam" id="PF01545"/>
    </source>
</evidence>
<organism evidence="10 11">
    <name type="scientific">Hypericibacter adhaerens</name>
    <dbReference type="NCBI Taxonomy" id="2602016"/>
    <lineage>
        <taxon>Bacteria</taxon>
        <taxon>Pseudomonadati</taxon>
        <taxon>Pseudomonadota</taxon>
        <taxon>Alphaproteobacteria</taxon>
        <taxon>Rhodospirillales</taxon>
        <taxon>Dongiaceae</taxon>
        <taxon>Hypericibacter</taxon>
    </lineage>
</organism>
<dbReference type="KEGG" id="hadh:FRZ61_48440"/>
<feature type="transmembrane region" description="Helical" evidence="8">
    <location>
        <begin position="128"/>
        <end position="151"/>
    </location>
</feature>
<comment type="subcellular location">
    <subcellularLocation>
        <location evidence="1">Membrane</location>
        <topology evidence="1">Multi-pass membrane protein</topology>
    </subcellularLocation>
</comment>
<dbReference type="InterPro" id="IPR058533">
    <property type="entry name" value="Cation_efflux_TM"/>
</dbReference>
<dbReference type="GO" id="GO:0005385">
    <property type="term" value="F:zinc ion transmembrane transporter activity"/>
    <property type="evidence" value="ECO:0007669"/>
    <property type="project" value="InterPro"/>
</dbReference>
<dbReference type="InterPro" id="IPR045316">
    <property type="entry name" value="Msc2-like"/>
</dbReference>
<dbReference type="EMBL" id="CP042582">
    <property type="protein sequence ID" value="QEX24902.1"/>
    <property type="molecule type" value="Genomic_DNA"/>
</dbReference>
<dbReference type="PANTHER" id="PTHR45755">
    <property type="match status" value="1"/>
</dbReference>
<dbReference type="Gene3D" id="1.20.1510.10">
    <property type="entry name" value="Cation efflux protein transmembrane domain"/>
    <property type="match status" value="1"/>
</dbReference>
<evidence type="ECO:0000256" key="7">
    <source>
        <dbReference type="SAM" id="MobiDB-lite"/>
    </source>
</evidence>
<keyword evidence="11" id="KW-1185">Reference proteome</keyword>
<dbReference type="RefSeq" id="WP_151120168.1">
    <property type="nucleotide sequence ID" value="NZ_CP042582.1"/>
</dbReference>
<dbReference type="GO" id="GO:0006882">
    <property type="term" value="P:intracellular zinc ion homeostasis"/>
    <property type="evidence" value="ECO:0007669"/>
    <property type="project" value="InterPro"/>
</dbReference>
<dbReference type="InterPro" id="IPR027469">
    <property type="entry name" value="Cation_efflux_TMD_sf"/>
</dbReference>
<dbReference type="OrthoDB" id="271709at2"/>
<evidence type="ECO:0000313" key="11">
    <source>
        <dbReference type="Proteomes" id="UP000325797"/>
    </source>
</evidence>
<evidence type="ECO:0000313" key="10">
    <source>
        <dbReference type="EMBL" id="QEX24902.1"/>
    </source>
</evidence>
<dbReference type="SUPFAM" id="SSF161111">
    <property type="entry name" value="Cation efflux protein transmembrane domain-like"/>
    <property type="match status" value="1"/>
</dbReference>
<dbReference type="AlphaFoldDB" id="A0A5J6N4A8"/>
<evidence type="ECO:0000256" key="8">
    <source>
        <dbReference type="SAM" id="Phobius"/>
    </source>
</evidence>
<dbReference type="Pfam" id="PF01545">
    <property type="entry name" value="Cation_efflux"/>
    <property type="match status" value="1"/>
</dbReference>
<keyword evidence="5" id="KW-0406">Ion transport</keyword>
<dbReference type="Proteomes" id="UP000325797">
    <property type="component" value="Chromosome"/>
</dbReference>
<dbReference type="NCBIfam" id="NF033827">
    <property type="entry name" value="CDF_efflux_DmeF"/>
    <property type="match status" value="1"/>
</dbReference>
<keyword evidence="6 8" id="KW-0472">Membrane</keyword>
<feature type="transmembrane region" description="Helical" evidence="8">
    <location>
        <begin position="29"/>
        <end position="50"/>
    </location>
</feature>
<protein>
    <submittedName>
        <fullName evidence="10">Cation efflux system protein</fullName>
    </submittedName>
</protein>
<keyword evidence="3 8" id="KW-0812">Transmembrane</keyword>
<keyword evidence="4 8" id="KW-1133">Transmembrane helix</keyword>
<dbReference type="GO" id="GO:0016020">
    <property type="term" value="C:membrane"/>
    <property type="evidence" value="ECO:0007669"/>
    <property type="project" value="UniProtKB-SubCell"/>
</dbReference>
<evidence type="ECO:0000256" key="1">
    <source>
        <dbReference type="ARBA" id="ARBA00004141"/>
    </source>
</evidence>
<evidence type="ECO:0000256" key="3">
    <source>
        <dbReference type="ARBA" id="ARBA00022692"/>
    </source>
</evidence>
<sequence>MPHAAHSFDRWQHNHFYLADRHDRRAKRVWIAVWLTAAMMIAEIVAGYVFGSMALLADGWHMATHAGALGMAGLAYRYAARHARNSFFSFGTGKIGDLAAFTNAIILMFVAGFILWESAARLLAPRPIAYDEALGVAVAGLLVNLVCAGLLHEKPSGAAAASTEAAHSHTHDHGHDHVHEPGHGHGHHRDHNLHGAYLHVIADAATSVLAIVGLLAGRLWNWAWMDPAVGVVGAVVIARWSLGLARSSSAVLLDAVPDRELEQRIRARLESDADRVTDLHLWRLGPGHFAAMASVVSTAPQTPAQYKARLEDLPSLSHVTVEVEPCEICAKPAH</sequence>
<feature type="transmembrane region" description="Helical" evidence="8">
    <location>
        <begin position="196"/>
        <end position="216"/>
    </location>
</feature>
<feature type="compositionally biased region" description="Basic and acidic residues" evidence="7">
    <location>
        <begin position="166"/>
        <end position="183"/>
    </location>
</feature>
<reference evidence="10 11" key="1">
    <citation type="submission" date="2019-08" db="EMBL/GenBank/DDBJ databases">
        <title>Hyperibacter terrae gen. nov., sp. nov. and Hyperibacter viscosus sp. nov., two new members in the family Rhodospirillaceae isolated from the rhizosphere of Hypericum perforatum.</title>
        <authorList>
            <person name="Noviana Z."/>
        </authorList>
    </citation>
    <scope>NUCLEOTIDE SEQUENCE [LARGE SCALE GENOMIC DNA]</scope>
    <source>
        <strain evidence="10 11">R5959</strain>
    </source>
</reference>
<keyword evidence="2" id="KW-0813">Transport</keyword>
<dbReference type="InterPro" id="IPR002524">
    <property type="entry name" value="Cation_efflux"/>
</dbReference>
<evidence type="ECO:0000256" key="2">
    <source>
        <dbReference type="ARBA" id="ARBA00022448"/>
    </source>
</evidence>
<feature type="region of interest" description="Disordered" evidence="7">
    <location>
        <begin position="161"/>
        <end position="189"/>
    </location>
</feature>
<accession>A0A5J6N4A8</accession>
<feature type="transmembrane region" description="Helical" evidence="8">
    <location>
        <begin position="98"/>
        <end position="116"/>
    </location>
</feature>
<dbReference type="PANTHER" id="PTHR45755:SF4">
    <property type="entry name" value="ZINC TRANSPORTER 7"/>
    <property type="match status" value="1"/>
</dbReference>
<gene>
    <name evidence="10" type="ORF">FRZ61_48440</name>
</gene>
<evidence type="ECO:0000256" key="5">
    <source>
        <dbReference type="ARBA" id="ARBA00023065"/>
    </source>
</evidence>
<evidence type="ECO:0000256" key="4">
    <source>
        <dbReference type="ARBA" id="ARBA00022989"/>
    </source>
</evidence>
<evidence type="ECO:0000256" key="6">
    <source>
        <dbReference type="ARBA" id="ARBA00023136"/>
    </source>
</evidence>